<dbReference type="Pfam" id="PF06713">
    <property type="entry name" value="bPH_4"/>
    <property type="match status" value="1"/>
</dbReference>
<feature type="transmembrane region" description="Helical" evidence="1">
    <location>
        <begin position="37"/>
        <end position="56"/>
    </location>
</feature>
<evidence type="ECO:0000259" key="2">
    <source>
        <dbReference type="Pfam" id="PF06713"/>
    </source>
</evidence>
<comment type="caution">
    <text evidence="3">The sequence shown here is derived from an EMBL/GenBank/DDBJ whole genome shotgun (WGS) entry which is preliminary data.</text>
</comment>
<dbReference type="InterPro" id="IPR009589">
    <property type="entry name" value="PH_YyaB-like"/>
</dbReference>
<keyword evidence="1" id="KW-0472">Membrane</keyword>
<keyword evidence="1" id="KW-1133">Transmembrane helix</keyword>
<dbReference type="AlphaFoldDB" id="A0A8J3CXQ5"/>
<dbReference type="EMBL" id="BMYF01000018">
    <property type="protein sequence ID" value="GHB45397.1"/>
    <property type="molecule type" value="Genomic_DNA"/>
</dbReference>
<name>A0A8J3CXQ5_9BACT</name>
<gene>
    <name evidence="3" type="ORF">GCM10008106_27980</name>
</gene>
<reference evidence="3" key="1">
    <citation type="journal article" date="2014" name="Int. J. Syst. Evol. Microbiol.">
        <title>Complete genome sequence of Corynebacterium casei LMG S-19264T (=DSM 44701T), isolated from a smear-ripened cheese.</title>
        <authorList>
            <consortium name="US DOE Joint Genome Institute (JGI-PGF)"/>
            <person name="Walter F."/>
            <person name="Albersmeier A."/>
            <person name="Kalinowski J."/>
            <person name="Ruckert C."/>
        </authorList>
    </citation>
    <scope>NUCLEOTIDE SEQUENCE</scope>
    <source>
        <strain evidence="3">KCTC 23224</strain>
    </source>
</reference>
<proteinExistence type="predicted"/>
<evidence type="ECO:0000313" key="4">
    <source>
        <dbReference type="Proteomes" id="UP000642809"/>
    </source>
</evidence>
<keyword evidence="4" id="KW-1185">Reference proteome</keyword>
<evidence type="ECO:0000256" key="1">
    <source>
        <dbReference type="SAM" id="Phobius"/>
    </source>
</evidence>
<feature type="transmembrane region" description="Helical" evidence="1">
    <location>
        <begin position="12"/>
        <end position="31"/>
    </location>
</feature>
<feature type="domain" description="Uncharacterized protein YyaB-like PH" evidence="2">
    <location>
        <begin position="58"/>
        <end position="133"/>
    </location>
</feature>
<dbReference type="Proteomes" id="UP000642809">
    <property type="component" value="Unassembled WGS sequence"/>
</dbReference>
<dbReference type="GO" id="GO:0030153">
    <property type="term" value="P:bacteriocin immunity"/>
    <property type="evidence" value="ECO:0007669"/>
    <property type="project" value="InterPro"/>
</dbReference>
<keyword evidence="1" id="KW-0812">Transmembrane</keyword>
<evidence type="ECO:0000313" key="3">
    <source>
        <dbReference type="EMBL" id="GHB45397.1"/>
    </source>
</evidence>
<sequence>MKTYKARKGKLITGLVILTAFLPFIGGFYNADNLLRMLLGFFILALPFAIVLWIYIDTSYRIVDGVFYYRSAFLKGKIDIQTITKASKDVTYFTGVKPALATKGIIIYFNRFHEVYIAPENNDELIADLLKINPEIEVVNK</sequence>
<accession>A0A8J3CXQ5</accession>
<reference evidence="3" key="2">
    <citation type="submission" date="2020-09" db="EMBL/GenBank/DDBJ databases">
        <authorList>
            <person name="Sun Q."/>
            <person name="Kim S."/>
        </authorList>
    </citation>
    <scope>NUCLEOTIDE SEQUENCE</scope>
    <source>
        <strain evidence="3">KCTC 23224</strain>
    </source>
</reference>
<protein>
    <recommendedName>
        <fullName evidence="2">Uncharacterized protein YyaB-like PH domain-containing protein</fullName>
    </recommendedName>
</protein>
<dbReference type="RefSeq" id="WP_189583865.1">
    <property type="nucleotide sequence ID" value="NZ_BMYF01000018.1"/>
</dbReference>
<organism evidence="3 4">
    <name type="scientific">Mongoliitalea lutea</name>
    <dbReference type="NCBI Taxonomy" id="849756"/>
    <lineage>
        <taxon>Bacteria</taxon>
        <taxon>Pseudomonadati</taxon>
        <taxon>Bacteroidota</taxon>
        <taxon>Cytophagia</taxon>
        <taxon>Cytophagales</taxon>
        <taxon>Cyclobacteriaceae</taxon>
        <taxon>Mongoliitalea</taxon>
    </lineage>
</organism>